<dbReference type="PANTHER" id="PTHR43025:SF3">
    <property type="entry name" value="MONOGALACTOSYLDIACYLGLYCEROL SYNTHASE 1, CHLOROPLASTIC"/>
    <property type="match status" value="1"/>
</dbReference>
<evidence type="ECO:0000256" key="3">
    <source>
        <dbReference type="ARBA" id="ARBA00022679"/>
    </source>
</evidence>
<evidence type="ECO:0000259" key="4">
    <source>
        <dbReference type="Pfam" id="PF00534"/>
    </source>
</evidence>
<dbReference type="PANTHER" id="PTHR43025">
    <property type="entry name" value="MONOGALACTOSYLDIACYLGLYCEROL SYNTHASE"/>
    <property type="match status" value="1"/>
</dbReference>
<comment type="caution">
    <text evidence="6">The sequence shown here is derived from an EMBL/GenBank/DDBJ whole genome shotgun (WGS) entry which is preliminary data.</text>
</comment>
<name>A0ABQ4Q6G4_9BURK</name>
<keyword evidence="7" id="KW-1185">Reference proteome</keyword>
<evidence type="ECO:0000313" key="7">
    <source>
        <dbReference type="Proteomes" id="UP000887222"/>
    </source>
</evidence>
<comment type="similarity">
    <text evidence="1">Belongs to the glycosyltransferase 28 family.</text>
</comment>
<keyword evidence="2" id="KW-0328">Glycosyltransferase</keyword>
<dbReference type="InterPro" id="IPR009695">
    <property type="entry name" value="Diacylglyc_glucosyltr_N"/>
</dbReference>
<dbReference type="RefSeq" id="WP_220809232.1">
    <property type="nucleotide sequence ID" value="NZ_BPMK01000012.1"/>
</dbReference>
<dbReference type="InterPro" id="IPR001296">
    <property type="entry name" value="Glyco_trans_1"/>
</dbReference>
<evidence type="ECO:0000313" key="6">
    <source>
        <dbReference type="EMBL" id="GIZ52814.1"/>
    </source>
</evidence>
<dbReference type="Pfam" id="PF06925">
    <property type="entry name" value="MGDG_synth"/>
    <property type="match status" value="1"/>
</dbReference>
<feature type="domain" description="Diacylglycerol glucosyltransferase N-terminal" evidence="5">
    <location>
        <begin position="47"/>
        <end position="208"/>
    </location>
</feature>
<accession>A0ABQ4Q6G4</accession>
<sequence length="404" mass="43875">MNVASLPFIARRRYGAPAPAVVAPAVRAGDRTPRRIVILSVSAGAGHVRAAQAIHAAALARGLDAIHLDLMDLVPSGYRKLYTEAYLALVARCPRLWGWIYDAANRSAPDTRAQRIRRSLERRLTRRARALLETLGPDAIVCTHFLPAEMLAWSRPACPVWVQVTDYDLHRAWVQPGMAGYFAASEEVAFLMRAGGIPEDAIRVTGIPLMPAFSQRFDRERCARDLGLDPRLPTVLLMGGGGGLGGLDACAARLLAASPRFQLVVLAGRNERALHALRLLAADHPGRLFPLPFTGQVERVMACADLAITKPGGLTVSECLAQGLPMILHAPIPGQEDRNAEYLLEQGVAMKAASPAAIEYRLRTLLEQPGLLARMSRRAREVARPDAARDVIDALLQGHADHAR</sequence>
<evidence type="ECO:0000256" key="2">
    <source>
        <dbReference type="ARBA" id="ARBA00022676"/>
    </source>
</evidence>
<organism evidence="6 7">
    <name type="scientific">Noviherbaspirillum aridicola</name>
    <dbReference type="NCBI Taxonomy" id="2849687"/>
    <lineage>
        <taxon>Bacteria</taxon>
        <taxon>Pseudomonadati</taxon>
        <taxon>Pseudomonadota</taxon>
        <taxon>Betaproteobacteria</taxon>
        <taxon>Burkholderiales</taxon>
        <taxon>Oxalobacteraceae</taxon>
        <taxon>Noviherbaspirillum</taxon>
    </lineage>
</organism>
<reference evidence="6 7" key="1">
    <citation type="journal article" date="2022" name="Int. J. Syst. Evol. Microbiol.">
        <title>Noviherbaspirillum aridicola sp. nov., isolated from an arid soil in Pakistan.</title>
        <authorList>
            <person name="Khan I.U."/>
            <person name="Saqib M."/>
            <person name="Amin A."/>
            <person name="Hussain F."/>
            <person name="Li L."/>
            <person name="Liu Y.H."/>
            <person name="Fang B.Z."/>
            <person name="Ahmed I."/>
            <person name="Li W.J."/>
        </authorList>
    </citation>
    <scope>NUCLEOTIDE SEQUENCE [LARGE SCALE GENOMIC DNA]</scope>
    <source>
        <strain evidence="6 7">NCCP-691</strain>
    </source>
</reference>
<evidence type="ECO:0000259" key="5">
    <source>
        <dbReference type="Pfam" id="PF06925"/>
    </source>
</evidence>
<evidence type="ECO:0008006" key="8">
    <source>
        <dbReference type="Google" id="ProtNLM"/>
    </source>
</evidence>
<dbReference type="SUPFAM" id="SSF53756">
    <property type="entry name" value="UDP-Glycosyltransferase/glycogen phosphorylase"/>
    <property type="match status" value="1"/>
</dbReference>
<dbReference type="Gene3D" id="3.40.50.2000">
    <property type="entry name" value="Glycogen Phosphorylase B"/>
    <property type="match status" value="1"/>
</dbReference>
<feature type="domain" description="Glycosyl transferase family 1" evidence="4">
    <location>
        <begin position="259"/>
        <end position="381"/>
    </location>
</feature>
<dbReference type="InterPro" id="IPR050519">
    <property type="entry name" value="Glycosyltransf_28_UgtP"/>
</dbReference>
<dbReference type="Proteomes" id="UP000887222">
    <property type="component" value="Unassembled WGS sequence"/>
</dbReference>
<dbReference type="Pfam" id="PF00534">
    <property type="entry name" value="Glycos_transf_1"/>
    <property type="match status" value="1"/>
</dbReference>
<dbReference type="EMBL" id="BPMK01000012">
    <property type="protein sequence ID" value="GIZ52814.1"/>
    <property type="molecule type" value="Genomic_DNA"/>
</dbReference>
<protein>
    <recommendedName>
        <fullName evidence="8">Monogalactosyldiacylglycerol synthase</fullName>
    </recommendedName>
</protein>
<keyword evidence="3" id="KW-0808">Transferase</keyword>
<gene>
    <name evidence="6" type="ORF">NCCP691_28280</name>
</gene>
<evidence type="ECO:0000256" key="1">
    <source>
        <dbReference type="ARBA" id="ARBA00006962"/>
    </source>
</evidence>
<proteinExistence type="inferred from homology"/>